<comment type="caution">
    <text evidence="1">The sequence shown here is derived from an EMBL/GenBank/DDBJ whole genome shotgun (WGS) entry which is preliminary data.</text>
</comment>
<protein>
    <submittedName>
        <fullName evidence="1">DUF4297 domain-containing protein</fullName>
    </submittedName>
</protein>
<sequence>MFEFENGGAVAIKGFNFQKAAISLIAIKNYHKPNFHIFVEAKDDFEVKYDGYEAYIQVKSNKLSLKQLLNTKDGKSILEKNLSNGNKNSYFKIFVKSFAETDIKKMIELSEGNICTPLYSYNDEQKKSILDELKNSEKIEEFEDKLLSSYIYIPPFKDKLAEAIPVLLGEMALNEIDVSHKRGQIAVNELFTLIDQKSEYIVKSEEDFQKKAILKEDLKKVFKLSSILDAFDELLESTLYSFFLKKQIKKEQLKITHFYSIEKKAAQERLIGFDLFSGTEDEVIKNAVRICSESKEFLSLNDPSKIAIVIEVLAEMSEGL</sequence>
<name>A0AAP3FUV2_BACVA</name>
<reference evidence="1" key="1">
    <citation type="submission" date="2022-02" db="EMBL/GenBank/DDBJ databases">
        <title>Crop Bioprotection Bacillus Genome Sequencing.</title>
        <authorList>
            <person name="Dunlap C."/>
        </authorList>
    </citation>
    <scope>NUCLEOTIDE SEQUENCE</scope>
    <source>
        <strain evidence="1">98-1</strain>
    </source>
</reference>
<dbReference type="Proteomes" id="UP001067121">
    <property type="component" value="Unassembled WGS sequence"/>
</dbReference>
<proteinExistence type="predicted"/>
<dbReference type="RefSeq" id="WP_268543803.1">
    <property type="nucleotide sequence ID" value="NZ_JALAOH010000027.1"/>
</dbReference>
<accession>A0AAP3FUV2</accession>
<evidence type="ECO:0000313" key="2">
    <source>
        <dbReference type="Proteomes" id="UP001067121"/>
    </source>
</evidence>
<gene>
    <name evidence="1" type="ORF">MOC71_11205</name>
</gene>
<organism evidence="1 2">
    <name type="scientific">Bacillus vallismortis</name>
    <dbReference type="NCBI Taxonomy" id="72361"/>
    <lineage>
        <taxon>Bacteria</taxon>
        <taxon>Bacillati</taxon>
        <taxon>Bacillota</taxon>
        <taxon>Bacilli</taxon>
        <taxon>Bacillales</taxon>
        <taxon>Bacillaceae</taxon>
        <taxon>Bacillus</taxon>
    </lineage>
</organism>
<evidence type="ECO:0000313" key="1">
    <source>
        <dbReference type="EMBL" id="MCY8317287.1"/>
    </source>
</evidence>
<dbReference type="EMBL" id="JALAOH010000027">
    <property type="protein sequence ID" value="MCY8317287.1"/>
    <property type="molecule type" value="Genomic_DNA"/>
</dbReference>
<dbReference type="AlphaFoldDB" id="A0AAP3FUV2"/>